<organism evidence="2 3">
    <name type="scientific">Leishmania mexicana (strain MHOM/GT/2001/U1103)</name>
    <dbReference type="NCBI Taxonomy" id="929439"/>
    <lineage>
        <taxon>Eukaryota</taxon>
        <taxon>Discoba</taxon>
        <taxon>Euglenozoa</taxon>
        <taxon>Kinetoplastea</taxon>
        <taxon>Metakinetoplastina</taxon>
        <taxon>Trypanosomatida</taxon>
        <taxon>Trypanosomatidae</taxon>
        <taxon>Leishmaniinae</taxon>
        <taxon>Leishmania</taxon>
    </lineage>
</organism>
<dbReference type="OMA" id="PWPQPDI"/>
<evidence type="ECO:0000256" key="1">
    <source>
        <dbReference type="SAM" id="MobiDB-lite"/>
    </source>
</evidence>
<feature type="region of interest" description="Disordered" evidence="1">
    <location>
        <begin position="435"/>
        <end position="471"/>
    </location>
</feature>
<feature type="compositionally biased region" description="Basic and acidic residues" evidence="1">
    <location>
        <begin position="642"/>
        <end position="651"/>
    </location>
</feature>
<dbReference type="KEGG" id="lmi:LMXM_30_2210"/>
<dbReference type="VEuPathDB" id="TriTrypDB:LmxM.30.2210"/>
<feature type="compositionally biased region" description="Polar residues" evidence="1">
    <location>
        <begin position="348"/>
        <end position="363"/>
    </location>
</feature>
<evidence type="ECO:0000313" key="3">
    <source>
        <dbReference type="Proteomes" id="UP000007259"/>
    </source>
</evidence>
<feature type="compositionally biased region" description="Polar residues" evidence="1">
    <location>
        <begin position="45"/>
        <end position="56"/>
    </location>
</feature>
<feature type="region of interest" description="Disordered" evidence="1">
    <location>
        <begin position="257"/>
        <end position="291"/>
    </location>
</feature>
<dbReference type="RefSeq" id="XP_003877742.1">
    <property type="nucleotide sequence ID" value="XM_003877693.1"/>
</dbReference>
<dbReference type="Proteomes" id="UP000007259">
    <property type="component" value="Chromosome 30"/>
</dbReference>
<gene>
    <name evidence="2" type="ORF">LMXM_30_2210</name>
</gene>
<sequence>MLQKLSALWKVSRESICQPDATPSTTGDGAPPHTPDSSPKPCARSATTARDQQNNPLCVPSDRSTIRSHRTADAQRVESSDFSPSSVPGRPISSKATGDAGQRTGLPSISGAPLLSRSPAQQKQSIKALSASPTRSGSHTPFLASPSQRPRMTSPLAPLGQGQQRLPRANAKAPLGPPTATASTPKTAGNEGCVGIYTMPRRLTANLAHTLDSCVMYGTLYDNSGTEVNESSPQPHPSEPPYSMLQCRTLAVLQPSHALKGASEPAPDTVPRRRTESDSVDNNASVHEPEVEKNFHEAMLYLSRFMSGTRNETTGAMSDGAGGTAIRGGRANRSGLLRTLRSSRHASDATSDPANSSSAKNCDSSEASGFSRLDFASLFATPSYDLRCDEPTGMYNGTAFNQPVGQSAGVFSLAGTTSDFATPPVSMTSRVASKIKQNEGSSSNARLGRHVEDTATEASESVSVHPKKMEEDMEESVCSQTAGTAVLRRVNDLALSQWKYIALVANKVMERKTLVRASRALSQRVSSVSGALELNVLPNNQLQEASAGGANRNGSFLLDATTESRYIFDSDDDEVSVYDADGRPLLIPNMSDLWDDFRSSNSSDESLVFGEADAFTADDGAAHAGKEGESELCATRPPSPSETRRFPDTSHDQQAPPSYAAPAPPAAPAQRQRRQPVPHNGSVKGSWGGRCYDYSNGNTNLYPAYQRHPDPRTQEQMRRQRIMQQQRQQLFQEQQRRHHFHSLTAGYEKHTQPQPHPYAHHRQGRSGSRRGCPSSSAKMPWPQPDIYSGPKVYTGQSKFVDFTALSGIRLSDVKRVNSPCWNSIKLADEMER</sequence>
<feature type="region of interest" description="Disordered" evidence="1">
    <location>
        <begin position="312"/>
        <end position="331"/>
    </location>
</feature>
<dbReference type="EMBL" id="FR799583">
    <property type="protein sequence ID" value="CBZ29279.1"/>
    <property type="molecule type" value="Genomic_DNA"/>
</dbReference>
<feature type="compositionally biased region" description="Low complexity" evidence="1">
    <location>
        <begin position="178"/>
        <end position="188"/>
    </location>
</feature>
<name>E9B222_LEIMU</name>
<feature type="compositionally biased region" description="Basic and acidic residues" evidence="1">
    <location>
        <begin position="70"/>
        <end position="79"/>
    </location>
</feature>
<dbReference type="OrthoDB" id="266657at2759"/>
<dbReference type="GeneID" id="13451986"/>
<feature type="region of interest" description="Disordered" evidence="1">
    <location>
        <begin position="749"/>
        <end position="783"/>
    </location>
</feature>
<evidence type="ECO:0000313" key="2">
    <source>
        <dbReference type="EMBL" id="CBZ29279.1"/>
    </source>
</evidence>
<feature type="compositionally biased region" description="Polar residues" evidence="1">
    <location>
        <begin position="118"/>
        <end position="151"/>
    </location>
</feature>
<proteinExistence type="predicted"/>
<dbReference type="PhylomeDB" id="E9B222"/>
<feature type="region of interest" description="Disordered" evidence="1">
    <location>
        <begin position="341"/>
        <end position="363"/>
    </location>
</feature>
<feature type="compositionally biased region" description="Basic residues" evidence="1">
    <location>
        <begin position="758"/>
        <end position="768"/>
    </location>
</feature>
<feature type="region of interest" description="Disordered" evidence="1">
    <location>
        <begin position="15"/>
        <end position="188"/>
    </location>
</feature>
<accession>E9B222</accession>
<dbReference type="AlphaFoldDB" id="E9B222"/>
<protein>
    <submittedName>
        <fullName evidence="2">Uncharacterized protein</fullName>
    </submittedName>
</protein>
<reference evidence="2 3" key="1">
    <citation type="journal article" date="2011" name="Genome Res.">
        <title>Chromosome and gene copy number variation allow major structural change between species and strains of Leishmania.</title>
        <authorList>
            <person name="Rogers M.B."/>
            <person name="Hilley J.D."/>
            <person name="Dickens N.J."/>
            <person name="Wilkes J."/>
            <person name="Bates P.A."/>
            <person name="Depledge D.P."/>
            <person name="Harris D."/>
            <person name="Her Y."/>
            <person name="Herzyk P."/>
            <person name="Imamura H."/>
            <person name="Otto T.D."/>
            <person name="Sanders M."/>
            <person name="Seeger K."/>
            <person name="Dujardin J.C."/>
            <person name="Berriman M."/>
            <person name="Smith D.F."/>
            <person name="Hertz-Fowler C."/>
            <person name="Mottram J.C."/>
        </authorList>
    </citation>
    <scope>NUCLEOTIDE SEQUENCE [LARGE SCALE GENOMIC DNA]</scope>
    <source>
        <strain evidence="2 3">MHOM/GT/2001/U1103</strain>
    </source>
</reference>
<feature type="region of interest" description="Disordered" evidence="1">
    <location>
        <begin position="622"/>
        <end position="689"/>
    </location>
</feature>
<keyword evidence="3" id="KW-1185">Reference proteome</keyword>